<evidence type="ECO:0000259" key="1">
    <source>
        <dbReference type="Pfam" id="PF15919"/>
    </source>
</evidence>
<proteinExistence type="predicted"/>
<dbReference type="InterPro" id="IPR035069">
    <property type="entry name" value="TTHA1013/TTHA0281-like"/>
</dbReference>
<dbReference type="GO" id="GO:0006355">
    <property type="term" value="P:regulation of DNA-templated transcription"/>
    <property type="evidence" value="ECO:0007669"/>
    <property type="project" value="InterPro"/>
</dbReference>
<dbReference type="InterPro" id="IPR013321">
    <property type="entry name" value="Arc_rbn_hlx_hlx"/>
</dbReference>
<dbReference type="Gene3D" id="3.30.160.250">
    <property type="match status" value="1"/>
</dbReference>
<dbReference type="InterPro" id="IPR031807">
    <property type="entry name" value="HicB-like"/>
</dbReference>
<dbReference type="PATRIC" id="fig|158899.10.peg.3957"/>
<feature type="domain" description="HicB-like antitoxin of toxin-antitoxin system" evidence="1">
    <location>
        <begin position="3"/>
        <end position="121"/>
    </location>
</feature>
<dbReference type="RefSeq" id="WP_061541133.1">
    <property type="nucleotide sequence ID" value="NZ_CP013232.1"/>
</dbReference>
<dbReference type="CDD" id="cd22231">
    <property type="entry name" value="RHH_NikR_HicB-like"/>
    <property type="match status" value="1"/>
</dbReference>
<dbReference type="Pfam" id="PF15919">
    <property type="entry name" value="HicB_lk_antitox"/>
    <property type="match status" value="1"/>
</dbReference>
<dbReference type="InterPro" id="IPR010985">
    <property type="entry name" value="Ribbon_hlx_hlx"/>
</dbReference>
<dbReference type="Gene3D" id="1.10.1220.10">
    <property type="entry name" value="Met repressor-like"/>
    <property type="match status" value="1"/>
</dbReference>
<dbReference type="AlphaFoldDB" id="A0A127PG40"/>
<organism evidence="2">
    <name type="scientific">Collimonas fungivorans</name>
    <dbReference type="NCBI Taxonomy" id="158899"/>
    <lineage>
        <taxon>Bacteria</taxon>
        <taxon>Pseudomonadati</taxon>
        <taxon>Pseudomonadota</taxon>
        <taxon>Betaproteobacteria</taxon>
        <taxon>Burkholderiales</taxon>
        <taxon>Oxalobacteraceae</taxon>
        <taxon>Collimonas</taxon>
    </lineage>
</organism>
<dbReference type="OrthoDB" id="9807959at2"/>
<dbReference type="SUPFAM" id="SSF47598">
    <property type="entry name" value="Ribbon-helix-helix"/>
    <property type="match status" value="1"/>
</dbReference>
<dbReference type="EMBL" id="CP013232">
    <property type="protein sequence ID" value="AMO96604.1"/>
    <property type="molecule type" value="Genomic_DNA"/>
</dbReference>
<evidence type="ECO:0000313" key="3">
    <source>
        <dbReference type="Proteomes" id="UP000072421"/>
    </source>
</evidence>
<gene>
    <name evidence="2" type="ORF">CFter6_3989</name>
</gene>
<dbReference type="SUPFAM" id="SSF143100">
    <property type="entry name" value="TTHA1013/TTHA0281-like"/>
    <property type="match status" value="1"/>
</dbReference>
<dbReference type="Proteomes" id="UP000072421">
    <property type="component" value="Chromosome"/>
</dbReference>
<name>A0A127PG40_9BURK</name>
<sequence length="127" mass="14136">MLYPLYVWKDKSSAYGARFPDLPGVFTAADELNDLPAMAQEAAKTMYEGEVHIPEASSIEKWKDAADYAGGFWMLVDIDRSKINTKPVRLNISLPENLLRDIDAFAKSHQLTRSGFLAQAALKAMAQ</sequence>
<protein>
    <recommendedName>
        <fullName evidence="1">HicB-like antitoxin of toxin-antitoxin system domain-containing protein</fullName>
    </recommendedName>
</protein>
<accession>A0A127PG40</accession>
<reference evidence="2 3" key="1">
    <citation type="submission" date="2015-11" db="EMBL/GenBank/DDBJ databases">
        <title>Exploring the genomic traits of fungus-feeding bacterial genus Collimonas.</title>
        <authorList>
            <person name="Song C."/>
            <person name="Schmidt R."/>
            <person name="de Jager V."/>
            <person name="Krzyzanowska D."/>
            <person name="Jongedijk E."/>
            <person name="Cankar K."/>
            <person name="Beekwilder J."/>
            <person name="van Veen A."/>
            <person name="de Boer W."/>
            <person name="van Veen J.A."/>
            <person name="Garbeva P."/>
        </authorList>
    </citation>
    <scope>NUCLEOTIDE SEQUENCE [LARGE SCALE GENOMIC DNA]</scope>
    <source>
        <strain evidence="2 3">Ter6</strain>
    </source>
</reference>
<evidence type="ECO:0000313" key="2">
    <source>
        <dbReference type="EMBL" id="AMO96604.1"/>
    </source>
</evidence>